<evidence type="ECO:0000313" key="2">
    <source>
        <dbReference type="EMBL" id="CAD7229313.1"/>
    </source>
</evidence>
<dbReference type="AlphaFoldDB" id="A0A7R8ZRC4"/>
<feature type="compositionally biased region" description="Basic and acidic residues" evidence="1">
    <location>
        <begin position="266"/>
        <end position="279"/>
    </location>
</feature>
<evidence type="ECO:0000256" key="1">
    <source>
        <dbReference type="SAM" id="MobiDB-lite"/>
    </source>
</evidence>
<feature type="compositionally biased region" description="Basic and acidic residues" evidence="1">
    <location>
        <begin position="358"/>
        <end position="381"/>
    </location>
</feature>
<feature type="compositionally biased region" description="Basic and acidic residues" evidence="1">
    <location>
        <begin position="428"/>
        <end position="437"/>
    </location>
</feature>
<sequence length="445" mass="48932">MGWQEFVRRVRELLTAEQERSNDASVAPDTSSSSESTSAKPKRKGRAKKEDAAPVVLTAVREENETDATTDSSLNPQNLQDSSSSSTSTKSKRNGRPKKEKAAPVKPTTVTNETASFSTDTDASLTDVSASSACVNFSLFMTSDSKSGRPKRQAAVQACARAKLQQEFEHCNKKFRRPDNMQELSNQNQTMSVLDLFVAQKKSTGRSKGRKGGGKQEMSIDSVEEQQKEGSAPPTPATVKKQQPPEEEPDSDEEATPKAPSPVQRHSSETADEPREEASRPMPSARPVPSPRKRNLTTNKSVDPNPRRETPDVPRASKDSGFKSMRDRPENEVFPALEHDAEPAVGRVTRSRQTKPKGPPETEVARATRNVHPTDTEDVPAKKARTTKSKQVKEIALRECSVMMTPGKARNMIVERKSGRSQAGLHAPSDRTTHHQEGQQTSEVW</sequence>
<feature type="compositionally biased region" description="Basic and acidic residues" evidence="1">
    <location>
        <begin position="305"/>
        <end position="342"/>
    </location>
</feature>
<feature type="compositionally biased region" description="Acidic residues" evidence="1">
    <location>
        <begin position="245"/>
        <end position="254"/>
    </location>
</feature>
<name>A0A7R8ZRC4_9CRUS</name>
<feature type="compositionally biased region" description="Basic residues" evidence="1">
    <location>
        <begin position="203"/>
        <end position="213"/>
    </location>
</feature>
<dbReference type="EMBL" id="OB661992">
    <property type="protein sequence ID" value="CAD7229313.1"/>
    <property type="molecule type" value="Genomic_DNA"/>
</dbReference>
<proteinExistence type="predicted"/>
<organism evidence="2">
    <name type="scientific">Cyprideis torosa</name>
    <dbReference type="NCBI Taxonomy" id="163714"/>
    <lineage>
        <taxon>Eukaryota</taxon>
        <taxon>Metazoa</taxon>
        <taxon>Ecdysozoa</taxon>
        <taxon>Arthropoda</taxon>
        <taxon>Crustacea</taxon>
        <taxon>Oligostraca</taxon>
        <taxon>Ostracoda</taxon>
        <taxon>Podocopa</taxon>
        <taxon>Podocopida</taxon>
        <taxon>Cytherocopina</taxon>
        <taxon>Cytheroidea</taxon>
        <taxon>Cytherideidae</taxon>
        <taxon>Cyprideis</taxon>
    </lineage>
</organism>
<feature type="compositionally biased region" description="Polar residues" evidence="1">
    <location>
        <begin position="67"/>
        <end position="81"/>
    </location>
</feature>
<feature type="region of interest" description="Disordered" evidence="1">
    <location>
        <begin position="15"/>
        <end position="123"/>
    </location>
</feature>
<reference evidence="2" key="1">
    <citation type="submission" date="2020-11" db="EMBL/GenBank/DDBJ databases">
        <authorList>
            <person name="Tran Van P."/>
        </authorList>
    </citation>
    <scope>NUCLEOTIDE SEQUENCE</scope>
</reference>
<feature type="region of interest" description="Disordered" evidence="1">
    <location>
        <begin position="414"/>
        <end position="445"/>
    </location>
</feature>
<protein>
    <submittedName>
        <fullName evidence="2">Uncharacterized protein</fullName>
    </submittedName>
</protein>
<feature type="compositionally biased region" description="Basic residues" evidence="1">
    <location>
        <begin position="90"/>
        <end position="99"/>
    </location>
</feature>
<gene>
    <name evidence="2" type="ORF">CTOB1V02_LOCUS7185</name>
</gene>
<feature type="compositionally biased region" description="Polar residues" evidence="1">
    <location>
        <begin position="182"/>
        <end position="192"/>
    </location>
</feature>
<feature type="region of interest" description="Disordered" evidence="1">
    <location>
        <begin position="173"/>
        <end position="392"/>
    </location>
</feature>
<feature type="compositionally biased region" description="Polar residues" evidence="1">
    <location>
        <begin position="108"/>
        <end position="123"/>
    </location>
</feature>
<accession>A0A7R8ZRC4</accession>